<protein>
    <recommendedName>
        <fullName evidence="4">Secreted protein</fullName>
    </recommendedName>
</protein>
<organism evidence="2 3">
    <name type="scientific">Photobacterium indicum</name>
    <dbReference type="NCBI Taxonomy" id="81447"/>
    <lineage>
        <taxon>Bacteria</taxon>
        <taxon>Pseudomonadati</taxon>
        <taxon>Pseudomonadota</taxon>
        <taxon>Gammaproteobacteria</taxon>
        <taxon>Vibrionales</taxon>
        <taxon>Vibrionaceae</taxon>
        <taxon>Photobacterium</taxon>
    </lineage>
</organism>
<feature type="chain" id="PRO_5015586596" description="Secreted protein" evidence="1">
    <location>
        <begin position="19"/>
        <end position="70"/>
    </location>
</feature>
<accession>A0A2T3L5A6</accession>
<dbReference type="RefSeq" id="WP_107254985.1">
    <property type="nucleotide sequence ID" value="NZ_PYOC01000008.1"/>
</dbReference>
<evidence type="ECO:0000313" key="3">
    <source>
        <dbReference type="Proteomes" id="UP000241803"/>
    </source>
</evidence>
<name>A0A2T3L5A6_9GAMM</name>
<evidence type="ECO:0000313" key="2">
    <source>
        <dbReference type="EMBL" id="PSV44863.1"/>
    </source>
</evidence>
<evidence type="ECO:0008006" key="4">
    <source>
        <dbReference type="Google" id="ProtNLM"/>
    </source>
</evidence>
<comment type="caution">
    <text evidence="2">The sequence shown here is derived from an EMBL/GenBank/DDBJ whole genome shotgun (WGS) entry which is preliminary data.</text>
</comment>
<gene>
    <name evidence="2" type="ORF">C9J47_19475</name>
</gene>
<keyword evidence="3" id="KW-1185">Reference proteome</keyword>
<dbReference type="EMBL" id="PYOC01000008">
    <property type="protein sequence ID" value="PSV44863.1"/>
    <property type="molecule type" value="Genomic_DNA"/>
</dbReference>
<dbReference type="Proteomes" id="UP000241803">
    <property type="component" value="Unassembled WGS sequence"/>
</dbReference>
<evidence type="ECO:0000256" key="1">
    <source>
        <dbReference type="SAM" id="SignalP"/>
    </source>
</evidence>
<proteinExistence type="predicted"/>
<keyword evidence="1" id="KW-0732">Signal</keyword>
<dbReference type="AlphaFoldDB" id="A0A2T3L5A6"/>
<feature type="signal peptide" evidence="1">
    <location>
        <begin position="1"/>
        <end position="18"/>
    </location>
</feature>
<reference evidence="2 3" key="1">
    <citation type="submission" date="2018-03" db="EMBL/GenBank/DDBJ databases">
        <title>Whole genome sequencing of Histamine producing bacteria.</title>
        <authorList>
            <person name="Butler K."/>
        </authorList>
    </citation>
    <scope>NUCLEOTIDE SEQUENCE [LARGE SCALE GENOMIC DNA]</scope>
    <source>
        <strain evidence="2 3">ATCC 19614</strain>
    </source>
</reference>
<sequence>MKKLLTLSAIIISFTASAGGTLGGNVPADSGAVNTSVGVCVTYRAAIKKAQAEGKDIKAIAKPKDVNCDK</sequence>